<keyword evidence="4" id="KW-0410">Iron transport</keyword>
<keyword evidence="11 12" id="KW-0998">Cell outer membrane</keyword>
<organism evidence="17 18">
    <name type="scientific">Sphingopyxis panaciterrulae</name>
    <dbReference type="NCBI Taxonomy" id="462372"/>
    <lineage>
        <taxon>Bacteria</taxon>
        <taxon>Pseudomonadati</taxon>
        <taxon>Pseudomonadota</taxon>
        <taxon>Alphaproteobacteria</taxon>
        <taxon>Sphingomonadales</taxon>
        <taxon>Sphingomonadaceae</taxon>
        <taxon>Sphingopyxis</taxon>
    </lineage>
</organism>
<dbReference type="Pfam" id="PF00593">
    <property type="entry name" value="TonB_dep_Rec_b-barrel"/>
    <property type="match status" value="1"/>
</dbReference>
<feature type="domain" description="TonB-dependent receptor-like beta-barrel" evidence="15">
    <location>
        <begin position="314"/>
        <end position="798"/>
    </location>
</feature>
<dbReference type="PROSITE" id="PS52016">
    <property type="entry name" value="TONB_DEPENDENT_REC_3"/>
    <property type="match status" value="1"/>
</dbReference>
<evidence type="ECO:0000256" key="14">
    <source>
        <dbReference type="SAM" id="SignalP"/>
    </source>
</evidence>
<dbReference type="Pfam" id="PF07715">
    <property type="entry name" value="Plug"/>
    <property type="match status" value="1"/>
</dbReference>
<reference evidence="17 18" key="1">
    <citation type="submission" date="2020-08" db="EMBL/GenBank/DDBJ databases">
        <title>Genomic Encyclopedia of Type Strains, Phase IV (KMG-IV): sequencing the most valuable type-strain genomes for metagenomic binning, comparative biology and taxonomic classification.</title>
        <authorList>
            <person name="Goeker M."/>
        </authorList>
    </citation>
    <scope>NUCLEOTIDE SEQUENCE [LARGE SCALE GENOMIC DNA]</scope>
    <source>
        <strain evidence="17 18">DSM 27163</strain>
    </source>
</reference>
<gene>
    <name evidence="17" type="ORF">FHR21_001123</name>
</gene>
<evidence type="ECO:0000256" key="1">
    <source>
        <dbReference type="ARBA" id="ARBA00004571"/>
    </source>
</evidence>
<evidence type="ECO:0000256" key="4">
    <source>
        <dbReference type="ARBA" id="ARBA00022496"/>
    </source>
</evidence>
<dbReference type="PANTHER" id="PTHR32552">
    <property type="entry name" value="FERRICHROME IRON RECEPTOR-RELATED"/>
    <property type="match status" value="1"/>
</dbReference>
<keyword evidence="8" id="KW-0406">Ion transport</keyword>
<dbReference type="AlphaFoldDB" id="A0A7W9B3Z3"/>
<evidence type="ECO:0000313" key="18">
    <source>
        <dbReference type="Proteomes" id="UP000537161"/>
    </source>
</evidence>
<evidence type="ECO:0000256" key="11">
    <source>
        <dbReference type="ARBA" id="ARBA00023237"/>
    </source>
</evidence>
<keyword evidence="18" id="KW-1185">Reference proteome</keyword>
<name>A0A7W9B3Z3_9SPHN</name>
<evidence type="ECO:0000256" key="6">
    <source>
        <dbReference type="ARBA" id="ARBA00022729"/>
    </source>
</evidence>
<keyword evidence="7" id="KW-0408">Iron</keyword>
<evidence type="ECO:0000256" key="8">
    <source>
        <dbReference type="ARBA" id="ARBA00023065"/>
    </source>
</evidence>
<evidence type="ECO:0000256" key="10">
    <source>
        <dbReference type="ARBA" id="ARBA00023136"/>
    </source>
</evidence>
<evidence type="ECO:0000256" key="12">
    <source>
        <dbReference type="PROSITE-ProRule" id="PRU01360"/>
    </source>
</evidence>
<evidence type="ECO:0000313" key="17">
    <source>
        <dbReference type="EMBL" id="MBB5705790.1"/>
    </source>
</evidence>
<dbReference type="Proteomes" id="UP000537161">
    <property type="component" value="Unassembled WGS sequence"/>
</dbReference>
<sequence>MKFRHTLAASVALIPVALLSTPAFAQSTGSVDFENDIVVTGSRTTDVAGIQSPDTSKAKSVLGQEVIARQNPGQTILDTINLVPGVVFTNNDAYGSSGGQLSIRGFSEDRISLTFDGVPLNDSGNYAIYSNQQLDPELIEQVNVNLGTTDVDSPTAAATGSTVNYRTMVPTEDFGVKVSGSAGEYKFFRIFGLVNTGEFTPFGTRAFFSASTASNDNPFNNYGRVRKKQFNARVWQPIGDNGDFVSVAGHYNVNRNNFFGSVPLRLDPDLNVGSGRNDRFPITKDEREYLINYPCTVSTVATPGEEDLTNGCGTEFDRRYNPSNTGNIRGASRFTLTDGLVLTVDPSYQYVKANGGGTVNARERLSNGLSGYIGGRPYFGMDLNGDGDLLDEVTMLAPSQTRTDRYGVIANLRWDINEAHTVRVGFTYDRARHRQTGQVGLLQYNGEPFDVFPMDDPQVDVSGAVLQKRDRLSYAILSQVSGEYRGEFLDGALVTTLGIRAPFFKRDLNNYCFTTSDTGFVDCFGKDDPRNALYATANPTNSDGSVRQGPQQRVLKYDDVLPNVGLLFKPSNQVSIFANYSKGLQVPGTDALYNAFYFDADTPSARPEPETTDNFDLGVRYRTGKVQAQVSGWFTKYDNRLASAYDPVTDRNLYRNLGRVDKYGIDGSVAWQPVPELALYVFGSYLKSKIKDDVQAGVDGNGDPVFTPTAGKRESGAPAYTFGGSARGTLGPVELGVTAKRTGGRYLYDTNLPIVFGGDQVYGAKTNAYWLVNLDARVNLEFLGLNDQTFFQLNVYNLFDTLYVGRFSTSLEQGSSAPNAQIGAPRTVSGTLTVAF</sequence>
<accession>A0A7W9B3Z3</accession>
<evidence type="ECO:0000256" key="9">
    <source>
        <dbReference type="ARBA" id="ARBA00023077"/>
    </source>
</evidence>
<evidence type="ECO:0000256" key="2">
    <source>
        <dbReference type="ARBA" id="ARBA00022448"/>
    </source>
</evidence>
<keyword evidence="3 12" id="KW-1134">Transmembrane beta strand</keyword>
<evidence type="ECO:0000256" key="5">
    <source>
        <dbReference type="ARBA" id="ARBA00022692"/>
    </source>
</evidence>
<keyword evidence="6 14" id="KW-0732">Signal</keyword>
<comment type="similarity">
    <text evidence="12 13">Belongs to the TonB-dependent receptor family.</text>
</comment>
<dbReference type="EMBL" id="JACIJH010000002">
    <property type="protein sequence ID" value="MBB5705790.1"/>
    <property type="molecule type" value="Genomic_DNA"/>
</dbReference>
<dbReference type="RefSeq" id="WP_184096153.1">
    <property type="nucleotide sequence ID" value="NZ_JACIJH010000002.1"/>
</dbReference>
<comment type="subcellular location">
    <subcellularLocation>
        <location evidence="1 12">Cell outer membrane</location>
        <topology evidence="1 12">Multi-pass membrane protein</topology>
    </subcellularLocation>
</comment>
<evidence type="ECO:0000259" key="15">
    <source>
        <dbReference type="Pfam" id="PF00593"/>
    </source>
</evidence>
<dbReference type="InterPro" id="IPR000531">
    <property type="entry name" value="Beta-barrel_TonB"/>
</dbReference>
<protein>
    <submittedName>
        <fullName evidence="17">Iron complex outermembrane receptor protein</fullName>
    </submittedName>
</protein>
<dbReference type="GO" id="GO:0015344">
    <property type="term" value="F:siderophore uptake transmembrane transporter activity"/>
    <property type="evidence" value="ECO:0007669"/>
    <property type="project" value="TreeGrafter"/>
</dbReference>
<comment type="caution">
    <text evidence="17">The sequence shown here is derived from an EMBL/GenBank/DDBJ whole genome shotgun (WGS) entry which is preliminary data.</text>
</comment>
<dbReference type="InterPro" id="IPR037066">
    <property type="entry name" value="Plug_dom_sf"/>
</dbReference>
<keyword evidence="9 13" id="KW-0798">TonB box</keyword>
<dbReference type="InterPro" id="IPR039426">
    <property type="entry name" value="TonB-dep_rcpt-like"/>
</dbReference>
<keyword evidence="10 12" id="KW-0472">Membrane</keyword>
<dbReference type="Gene3D" id="2.40.170.20">
    <property type="entry name" value="TonB-dependent receptor, beta-barrel domain"/>
    <property type="match status" value="1"/>
</dbReference>
<dbReference type="Gene3D" id="2.170.130.10">
    <property type="entry name" value="TonB-dependent receptor, plug domain"/>
    <property type="match status" value="1"/>
</dbReference>
<dbReference type="InterPro" id="IPR012910">
    <property type="entry name" value="Plug_dom"/>
</dbReference>
<evidence type="ECO:0000256" key="3">
    <source>
        <dbReference type="ARBA" id="ARBA00022452"/>
    </source>
</evidence>
<keyword evidence="2 12" id="KW-0813">Transport</keyword>
<dbReference type="InterPro" id="IPR036942">
    <property type="entry name" value="Beta-barrel_TonB_sf"/>
</dbReference>
<evidence type="ECO:0000259" key="16">
    <source>
        <dbReference type="Pfam" id="PF07715"/>
    </source>
</evidence>
<feature type="signal peptide" evidence="14">
    <location>
        <begin position="1"/>
        <end position="25"/>
    </location>
</feature>
<evidence type="ECO:0000256" key="13">
    <source>
        <dbReference type="RuleBase" id="RU003357"/>
    </source>
</evidence>
<dbReference type="SUPFAM" id="SSF56935">
    <property type="entry name" value="Porins"/>
    <property type="match status" value="1"/>
</dbReference>
<feature type="chain" id="PRO_5030954543" evidence="14">
    <location>
        <begin position="26"/>
        <end position="836"/>
    </location>
</feature>
<keyword evidence="17" id="KW-0675">Receptor</keyword>
<dbReference type="PANTHER" id="PTHR32552:SF89">
    <property type="entry name" value="CATECHOLATE SIDEROPHORE RECEPTOR FIU"/>
    <property type="match status" value="1"/>
</dbReference>
<proteinExistence type="inferred from homology"/>
<keyword evidence="5 12" id="KW-0812">Transmembrane</keyword>
<dbReference type="GO" id="GO:0009279">
    <property type="term" value="C:cell outer membrane"/>
    <property type="evidence" value="ECO:0007669"/>
    <property type="project" value="UniProtKB-SubCell"/>
</dbReference>
<evidence type="ECO:0000256" key="7">
    <source>
        <dbReference type="ARBA" id="ARBA00023004"/>
    </source>
</evidence>
<feature type="domain" description="TonB-dependent receptor plug" evidence="16">
    <location>
        <begin position="54"/>
        <end position="160"/>
    </location>
</feature>